<dbReference type="AlphaFoldDB" id="A0A1N6RP75"/>
<protein>
    <submittedName>
        <fullName evidence="1">Uncharacterized protein</fullName>
    </submittedName>
</protein>
<dbReference type="EMBL" id="FTMI01000003">
    <property type="protein sequence ID" value="SIQ30690.1"/>
    <property type="molecule type" value="Genomic_DNA"/>
</dbReference>
<evidence type="ECO:0000313" key="1">
    <source>
        <dbReference type="EMBL" id="SIQ30690.1"/>
    </source>
</evidence>
<keyword evidence="2" id="KW-1185">Reference proteome</keyword>
<sequence>MNPRAHRTRLRPTDRTTLRTAATVVGLGILLTTLGASPAHTLTLTALGIAATLLRHRTGYAGDTVWPHLPTLRRDGNRRDVSDLGWSVLGRDGRVTPSAARRMRHLTDQTLDRHGTGPLHDPTAAPDIARLLGPRVARTTHDLTTTGRLPTPAELRAWLTALDRLPTTPDRPDEGTPR</sequence>
<gene>
    <name evidence="1" type="ORF">SAMN05518682_2044</name>
</gene>
<proteinExistence type="predicted"/>
<dbReference type="RefSeq" id="WP_076404861.1">
    <property type="nucleotide sequence ID" value="NZ_FTMI01000003.1"/>
</dbReference>
<dbReference type="Proteomes" id="UP000186235">
    <property type="component" value="Unassembled WGS sequence"/>
</dbReference>
<reference evidence="2" key="1">
    <citation type="submission" date="2017-01" db="EMBL/GenBank/DDBJ databases">
        <authorList>
            <person name="Varghese N."/>
            <person name="Submissions S."/>
        </authorList>
    </citation>
    <scope>NUCLEOTIDE SEQUENCE [LARGE SCALE GENOMIC DNA]</scope>
    <source>
        <strain evidence="2">3bp</strain>
    </source>
</reference>
<organism evidence="1 2">
    <name type="scientific">Cellulosimicrobium aquatile</name>
    <dbReference type="NCBI Taxonomy" id="1612203"/>
    <lineage>
        <taxon>Bacteria</taxon>
        <taxon>Bacillati</taxon>
        <taxon>Actinomycetota</taxon>
        <taxon>Actinomycetes</taxon>
        <taxon>Micrococcales</taxon>
        <taxon>Promicromonosporaceae</taxon>
        <taxon>Cellulosimicrobium</taxon>
    </lineage>
</organism>
<name>A0A1N6RP75_9MICO</name>
<accession>A0A1N6RP75</accession>
<evidence type="ECO:0000313" key="2">
    <source>
        <dbReference type="Proteomes" id="UP000186235"/>
    </source>
</evidence>